<protein>
    <submittedName>
        <fullName evidence="2">Uncharacterized protein</fullName>
    </submittedName>
</protein>
<proteinExistence type="predicted"/>
<dbReference type="InterPro" id="IPR004988">
    <property type="entry name" value="DUF273"/>
</dbReference>
<dbReference type="PANTHER" id="PTHR31562">
    <property type="entry name" value="PROTEIN CBG18972"/>
    <property type="match status" value="1"/>
</dbReference>
<keyword evidence="1" id="KW-1185">Reference proteome</keyword>
<dbReference type="AlphaFoldDB" id="A0A914ZCC9"/>
<sequence>MSPGWVRDGWLTETKWSPKDFMLHGWKISLSLDNFMFPFMEKFDLTKCHHGDATFPNFKYIPTLVSTEEEINEILLKKTLFVHAKYNNLLKYLNITCRDGTRRVNGLCDT</sequence>
<dbReference type="Proteomes" id="UP000887577">
    <property type="component" value="Unplaced"/>
</dbReference>
<accession>A0A914ZCC9</accession>
<organism evidence="1 2">
    <name type="scientific">Panagrolaimus superbus</name>
    <dbReference type="NCBI Taxonomy" id="310955"/>
    <lineage>
        <taxon>Eukaryota</taxon>
        <taxon>Metazoa</taxon>
        <taxon>Ecdysozoa</taxon>
        <taxon>Nematoda</taxon>
        <taxon>Chromadorea</taxon>
        <taxon>Rhabditida</taxon>
        <taxon>Tylenchina</taxon>
        <taxon>Panagrolaimomorpha</taxon>
        <taxon>Panagrolaimoidea</taxon>
        <taxon>Panagrolaimidae</taxon>
        <taxon>Panagrolaimus</taxon>
    </lineage>
</organism>
<name>A0A914ZCC9_9BILA</name>
<evidence type="ECO:0000313" key="1">
    <source>
        <dbReference type="Proteomes" id="UP000887577"/>
    </source>
</evidence>
<dbReference type="WBParaSite" id="PSU_v2.g7906.t1">
    <property type="protein sequence ID" value="PSU_v2.g7906.t1"/>
    <property type="gene ID" value="PSU_v2.g7906"/>
</dbReference>
<reference evidence="2" key="1">
    <citation type="submission" date="2022-11" db="UniProtKB">
        <authorList>
            <consortium name="WormBaseParasite"/>
        </authorList>
    </citation>
    <scope>IDENTIFICATION</scope>
</reference>
<dbReference type="PANTHER" id="PTHR31562:SF4">
    <property type="entry name" value="DUF268 DOMAIN-CONTAINING PROTEIN-RELATED"/>
    <property type="match status" value="1"/>
</dbReference>
<dbReference type="Pfam" id="PF03314">
    <property type="entry name" value="DUF273"/>
    <property type="match status" value="1"/>
</dbReference>
<evidence type="ECO:0000313" key="2">
    <source>
        <dbReference type="WBParaSite" id="PSU_v2.g7906.t1"/>
    </source>
</evidence>